<organism evidence="1 2">
    <name type="scientific">Moniliophthora roreri</name>
    <name type="common">Frosty pod rot fungus</name>
    <name type="synonym">Monilia roreri</name>
    <dbReference type="NCBI Taxonomy" id="221103"/>
    <lineage>
        <taxon>Eukaryota</taxon>
        <taxon>Fungi</taxon>
        <taxon>Dikarya</taxon>
        <taxon>Basidiomycota</taxon>
        <taxon>Agaricomycotina</taxon>
        <taxon>Agaricomycetes</taxon>
        <taxon>Agaricomycetidae</taxon>
        <taxon>Agaricales</taxon>
        <taxon>Marasmiineae</taxon>
        <taxon>Marasmiaceae</taxon>
        <taxon>Moniliophthora</taxon>
    </lineage>
</organism>
<name>A0A0W0FBY7_MONRR</name>
<evidence type="ECO:0000313" key="1">
    <source>
        <dbReference type="EMBL" id="KTB33879.1"/>
    </source>
</evidence>
<dbReference type="Proteomes" id="UP000054988">
    <property type="component" value="Unassembled WGS sequence"/>
</dbReference>
<gene>
    <name evidence="1" type="ORF">WG66_13539</name>
</gene>
<reference evidence="1 2" key="1">
    <citation type="submission" date="2015-12" db="EMBL/GenBank/DDBJ databases">
        <title>Draft genome sequence of Moniliophthora roreri, the causal agent of frosty pod rot of cacao.</title>
        <authorList>
            <person name="Aime M.C."/>
            <person name="Diaz-Valderrama J.R."/>
            <person name="Kijpornyongpan T."/>
            <person name="Phillips-Mora W."/>
        </authorList>
    </citation>
    <scope>NUCLEOTIDE SEQUENCE [LARGE SCALE GENOMIC DNA]</scope>
    <source>
        <strain evidence="1 2">MCA 2952</strain>
    </source>
</reference>
<comment type="caution">
    <text evidence="1">The sequence shown here is derived from an EMBL/GenBank/DDBJ whole genome shotgun (WGS) entry which is preliminary data.</text>
</comment>
<evidence type="ECO:0000313" key="2">
    <source>
        <dbReference type="Proteomes" id="UP000054988"/>
    </source>
</evidence>
<proteinExistence type="predicted"/>
<dbReference type="EMBL" id="LATX01002125">
    <property type="protein sequence ID" value="KTB33879.1"/>
    <property type="molecule type" value="Genomic_DNA"/>
</dbReference>
<accession>A0A0W0FBY7</accession>
<sequence>MIRQAQRSLQQQLISYTEGSVNGDPGISSLETLLFWELEQKVEYERFGLADEAGVMRF</sequence>
<dbReference type="AlphaFoldDB" id="A0A0W0FBY7"/>
<protein>
    <submittedName>
        <fullName evidence="1">Uncharacterized protein</fullName>
    </submittedName>
</protein>